<evidence type="ECO:0000256" key="4">
    <source>
        <dbReference type="ARBA" id="ARBA00023163"/>
    </source>
</evidence>
<dbReference type="InterPro" id="IPR000847">
    <property type="entry name" value="LysR_HTH_N"/>
</dbReference>
<dbReference type="RefSeq" id="WP_341419526.1">
    <property type="nucleotide sequence ID" value="NZ_JBBPCC010000029.1"/>
</dbReference>
<reference evidence="6 7" key="1">
    <citation type="submission" date="2024-04" db="EMBL/GenBank/DDBJ databases">
        <title>draft genome sequnece of Paenibacillus filicis.</title>
        <authorList>
            <person name="Kim D.-U."/>
        </authorList>
    </citation>
    <scope>NUCLEOTIDE SEQUENCE [LARGE SCALE GENOMIC DNA]</scope>
    <source>
        <strain evidence="6 7">KACC14197</strain>
    </source>
</reference>
<dbReference type="InterPro" id="IPR005119">
    <property type="entry name" value="LysR_subst-bd"/>
</dbReference>
<comment type="similarity">
    <text evidence="1">Belongs to the LysR transcriptional regulatory family.</text>
</comment>
<keyword evidence="2" id="KW-0805">Transcription regulation</keyword>
<dbReference type="SUPFAM" id="SSF53850">
    <property type="entry name" value="Periplasmic binding protein-like II"/>
    <property type="match status" value="1"/>
</dbReference>
<evidence type="ECO:0000313" key="7">
    <source>
        <dbReference type="Proteomes" id="UP001469365"/>
    </source>
</evidence>
<dbReference type="PROSITE" id="PS50931">
    <property type="entry name" value="HTH_LYSR"/>
    <property type="match status" value="1"/>
</dbReference>
<organism evidence="6 7">
    <name type="scientific">Paenibacillus filicis</name>
    <dbReference type="NCBI Taxonomy" id="669464"/>
    <lineage>
        <taxon>Bacteria</taxon>
        <taxon>Bacillati</taxon>
        <taxon>Bacillota</taxon>
        <taxon>Bacilli</taxon>
        <taxon>Bacillales</taxon>
        <taxon>Paenibacillaceae</taxon>
        <taxon>Paenibacillus</taxon>
    </lineage>
</organism>
<feature type="domain" description="HTH lysR-type" evidence="5">
    <location>
        <begin position="5"/>
        <end position="62"/>
    </location>
</feature>
<dbReference type="Pfam" id="PF03466">
    <property type="entry name" value="LysR_substrate"/>
    <property type="match status" value="1"/>
</dbReference>
<name>A0ABU9DVZ8_9BACL</name>
<evidence type="ECO:0000256" key="1">
    <source>
        <dbReference type="ARBA" id="ARBA00009437"/>
    </source>
</evidence>
<dbReference type="InterPro" id="IPR036390">
    <property type="entry name" value="WH_DNA-bd_sf"/>
</dbReference>
<accession>A0ABU9DVZ8</accession>
<dbReference type="Proteomes" id="UP001469365">
    <property type="component" value="Unassembled WGS sequence"/>
</dbReference>
<evidence type="ECO:0000259" key="5">
    <source>
        <dbReference type="PROSITE" id="PS50931"/>
    </source>
</evidence>
<proteinExistence type="inferred from homology"/>
<dbReference type="PANTHER" id="PTHR30126">
    <property type="entry name" value="HTH-TYPE TRANSCRIPTIONAL REGULATOR"/>
    <property type="match status" value="1"/>
</dbReference>
<evidence type="ECO:0000256" key="3">
    <source>
        <dbReference type="ARBA" id="ARBA00023125"/>
    </source>
</evidence>
<evidence type="ECO:0000256" key="2">
    <source>
        <dbReference type="ARBA" id="ARBA00023015"/>
    </source>
</evidence>
<dbReference type="EMBL" id="JBBPCC010000029">
    <property type="protein sequence ID" value="MEK8132391.1"/>
    <property type="molecule type" value="Genomic_DNA"/>
</dbReference>
<keyword evidence="4" id="KW-0804">Transcription</keyword>
<dbReference type="Gene3D" id="1.10.10.10">
    <property type="entry name" value="Winged helix-like DNA-binding domain superfamily/Winged helix DNA-binding domain"/>
    <property type="match status" value="1"/>
</dbReference>
<dbReference type="Pfam" id="PF00126">
    <property type="entry name" value="HTH_1"/>
    <property type="match status" value="1"/>
</dbReference>
<dbReference type="PRINTS" id="PR00039">
    <property type="entry name" value="HTHLYSR"/>
</dbReference>
<dbReference type="InterPro" id="IPR036388">
    <property type="entry name" value="WH-like_DNA-bd_sf"/>
</dbReference>
<dbReference type="PANTHER" id="PTHR30126:SF40">
    <property type="entry name" value="HTH-TYPE TRANSCRIPTIONAL REGULATOR GLTR"/>
    <property type="match status" value="1"/>
</dbReference>
<protein>
    <submittedName>
        <fullName evidence="6">LysR family transcriptional regulator</fullName>
    </submittedName>
</protein>
<sequence>MKPSINLHALHIFHTVARTGSVTRAAEALRISQPAVTMQIRKLEQELGLTLLTPKGRGILLTEAGSFVAAQAKRMAALEEDVSLRIHDFREGRTGILRLTATYLPANFLLPAWMAGFKRQEEDIRLVLQTANADRALSLLLHYEAELAFVGGRLAADEVLTRQPLGEDPMWFVVPPDHRLAGREATLTEVLREPFVMREEGSSTRDMLLSLCRSSKIGLPRIGMELGGMHEAVRAVAAGYGVLFASAAEVHDYIQRGEVARIQVPGITMTNPLAVYWRSRDPLSVQAQRFLDWVLAQPVSTPLD</sequence>
<evidence type="ECO:0000313" key="6">
    <source>
        <dbReference type="EMBL" id="MEK8132391.1"/>
    </source>
</evidence>
<gene>
    <name evidence="6" type="ORF">WMW72_31280</name>
</gene>
<dbReference type="Gene3D" id="3.40.190.290">
    <property type="match status" value="1"/>
</dbReference>
<keyword evidence="7" id="KW-1185">Reference proteome</keyword>
<keyword evidence="3" id="KW-0238">DNA-binding</keyword>
<dbReference type="SUPFAM" id="SSF46785">
    <property type="entry name" value="Winged helix' DNA-binding domain"/>
    <property type="match status" value="1"/>
</dbReference>
<comment type="caution">
    <text evidence="6">The sequence shown here is derived from an EMBL/GenBank/DDBJ whole genome shotgun (WGS) entry which is preliminary data.</text>
</comment>